<comment type="caution">
    <text evidence="5">The sequence shown here is derived from an EMBL/GenBank/DDBJ whole genome shotgun (WGS) entry which is preliminary data.</text>
</comment>
<dbReference type="Proteomes" id="UP001371218">
    <property type="component" value="Unassembled WGS sequence"/>
</dbReference>
<dbReference type="InterPro" id="IPR002594">
    <property type="entry name" value="GH12"/>
</dbReference>
<keyword evidence="3" id="KW-0732">Signal</keyword>
<keyword evidence="2" id="KW-0624">Polysaccharide degradation</keyword>
<reference evidence="5 6" key="1">
    <citation type="submission" date="2024-04" db="EMBL/GenBank/DDBJ databases">
        <title>Novel species of the genus Ideonella isolated from streams.</title>
        <authorList>
            <person name="Lu H."/>
        </authorList>
    </citation>
    <scope>NUCLEOTIDE SEQUENCE [LARGE SCALE GENOMIC DNA]</scope>
    <source>
        <strain evidence="5 6">DXS29W</strain>
    </source>
</reference>
<proteinExistence type="inferred from homology"/>
<dbReference type="Pfam" id="PF00652">
    <property type="entry name" value="Ricin_B_lectin"/>
    <property type="match status" value="1"/>
</dbReference>
<dbReference type="RefSeq" id="WP_341425616.1">
    <property type="nucleotide sequence ID" value="NZ_JBBUTG010000005.1"/>
</dbReference>
<dbReference type="PANTHER" id="PTHR34002">
    <property type="entry name" value="BLR1656 PROTEIN"/>
    <property type="match status" value="1"/>
</dbReference>
<keyword evidence="6" id="KW-1185">Reference proteome</keyword>
<dbReference type="SUPFAM" id="SSF49899">
    <property type="entry name" value="Concanavalin A-like lectins/glucanases"/>
    <property type="match status" value="1"/>
</dbReference>
<dbReference type="SUPFAM" id="SSF50370">
    <property type="entry name" value="Ricin B-like lectins"/>
    <property type="match status" value="1"/>
</dbReference>
<dbReference type="Gene3D" id="2.60.120.180">
    <property type="match status" value="1"/>
</dbReference>
<organism evidence="5 6">
    <name type="scientific">Ideonella lacteola</name>
    <dbReference type="NCBI Taxonomy" id="2984193"/>
    <lineage>
        <taxon>Bacteria</taxon>
        <taxon>Pseudomonadati</taxon>
        <taxon>Pseudomonadota</taxon>
        <taxon>Betaproteobacteria</taxon>
        <taxon>Burkholderiales</taxon>
        <taxon>Sphaerotilaceae</taxon>
        <taxon>Ideonella</taxon>
    </lineage>
</organism>
<name>A0ABU9BMN9_9BURK</name>
<evidence type="ECO:0000313" key="6">
    <source>
        <dbReference type="Proteomes" id="UP001371218"/>
    </source>
</evidence>
<evidence type="ECO:0000256" key="1">
    <source>
        <dbReference type="ARBA" id="ARBA00005519"/>
    </source>
</evidence>
<dbReference type="InterPro" id="IPR013319">
    <property type="entry name" value="GH11/12"/>
</dbReference>
<keyword evidence="2" id="KW-0119">Carbohydrate metabolism</keyword>
<dbReference type="InterPro" id="IPR035992">
    <property type="entry name" value="Ricin_B-like_lectins"/>
</dbReference>
<accession>A0ABU9BMN9</accession>
<dbReference type="PROSITE" id="PS50231">
    <property type="entry name" value="RICIN_B_LECTIN"/>
    <property type="match status" value="1"/>
</dbReference>
<evidence type="ECO:0000313" key="5">
    <source>
        <dbReference type="EMBL" id="MEK8031239.1"/>
    </source>
</evidence>
<dbReference type="CDD" id="cd00161">
    <property type="entry name" value="beta-trefoil_Ricin-like"/>
    <property type="match status" value="1"/>
</dbReference>
<gene>
    <name evidence="5" type="ORF">AACH06_10465</name>
</gene>
<sequence>MSKNARFTLALTAALLSHGAAFAEQNCQQFGSIPVMNDTYIVQNNFYNPGAGGTQCINVDTSNGSFTVTGNNSVPTNGAPGGYPSIYKGCHWGACTKNSGLPLVLSSVTTAPTKWNVTPPAPGQWNISYDIWFAQTPTPNDQPDGTEIMVWINHSGSVSPAGQKTGNVNINGMNWDVWTAPKGSAGFNDKWHIVSYVATSPRNDVDFDLKPFFDDSKGRGLLSDSWFLIDVEAGFEAWQNGYNGVSNSFQVDFNKTPPPTEIDPKLWYNVINVNSGSCVDDAEYGTKNGAKIQQWACNGTDAQLNQMWKFKPTGNGYYKVLVKQAKKLGWQAANNGTANGTPIQLWTYSGTDHQQWKAEASGSGAFRFVGRGSGKCLDVPAASKENGVQLQLYDCNGSAAQQFRLVPR</sequence>
<feature type="chain" id="PRO_5045531073" evidence="3">
    <location>
        <begin position="24"/>
        <end position="408"/>
    </location>
</feature>
<dbReference type="EMBL" id="JBBUTG010000005">
    <property type="protein sequence ID" value="MEK8031239.1"/>
    <property type="molecule type" value="Genomic_DNA"/>
</dbReference>
<dbReference type="SMART" id="SM00458">
    <property type="entry name" value="RICIN"/>
    <property type="match status" value="1"/>
</dbReference>
<protein>
    <submittedName>
        <fullName evidence="5">RICIN domain-containing protein</fullName>
    </submittedName>
</protein>
<evidence type="ECO:0000256" key="3">
    <source>
        <dbReference type="SAM" id="SignalP"/>
    </source>
</evidence>
<keyword evidence="2" id="KW-0378">Hydrolase</keyword>
<dbReference type="Pfam" id="PF01670">
    <property type="entry name" value="Glyco_hydro_12"/>
    <property type="match status" value="1"/>
</dbReference>
<dbReference type="InterPro" id="IPR000772">
    <property type="entry name" value="Ricin_B_lectin"/>
</dbReference>
<dbReference type="Gene3D" id="2.80.10.50">
    <property type="match status" value="3"/>
</dbReference>
<feature type="domain" description="Ricin B lectin" evidence="4">
    <location>
        <begin position="266"/>
        <end position="406"/>
    </location>
</feature>
<feature type="signal peptide" evidence="3">
    <location>
        <begin position="1"/>
        <end position="23"/>
    </location>
</feature>
<keyword evidence="2" id="KW-0326">Glycosidase</keyword>
<evidence type="ECO:0000256" key="2">
    <source>
        <dbReference type="RuleBase" id="RU361163"/>
    </source>
</evidence>
<dbReference type="InterPro" id="IPR013320">
    <property type="entry name" value="ConA-like_dom_sf"/>
</dbReference>
<evidence type="ECO:0000259" key="4">
    <source>
        <dbReference type="SMART" id="SM00458"/>
    </source>
</evidence>
<dbReference type="PANTHER" id="PTHR34002:SF9">
    <property type="entry name" value="XYLOGLUCAN-SPECIFIC ENDO-BETA-1,4-GLUCANASE A"/>
    <property type="match status" value="1"/>
</dbReference>
<comment type="similarity">
    <text evidence="1 2">Belongs to the glycosyl hydrolase 12 (cellulase H) family.</text>
</comment>